<organism evidence="1 2">
    <name type="scientific">Candidatus Raymondbacteria bacterium RIFOXYD12_FULL_49_13</name>
    <dbReference type="NCBI Taxonomy" id="1817890"/>
    <lineage>
        <taxon>Bacteria</taxon>
        <taxon>Raymondiibacteriota</taxon>
    </lineage>
</organism>
<proteinExistence type="predicted"/>
<gene>
    <name evidence="1" type="ORF">A2519_02105</name>
</gene>
<name>A0A1F7FB55_UNCRA</name>
<dbReference type="EMBL" id="MFYX01000083">
    <property type="protein sequence ID" value="OGK03762.1"/>
    <property type="molecule type" value="Genomic_DNA"/>
</dbReference>
<dbReference type="AlphaFoldDB" id="A0A1F7FB55"/>
<evidence type="ECO:0000313" key="2">
    <source>
        <dbReference type="Proteomes" id="UP000179243"/>
    </source>
</evidence>
<comment type="caution">
    <text evidence="1">The sequence shown here is derived from an EMBL/GenBank/DDBJ whole genome shotgun (WGS) entry which is preliminary data.</text>
</comment>
<protein>
    <submittedName>
        <fullName evidence="1">Uncharacterized protein</fullName>
    </submittedName>
</protein>
<reference evidence="1 2" key="1">
    <citation type="journal article" date="2016" name="Nat. Commun.">
        <title>Thousands of microbial genomes shed light on interconnected biogeochemical processes in an aquifer system.</title>
        <authorList>
            <person name="Anantharaman K."/>
            <person name="Brown C.T."/>
            <person name="Hug L.A."/>
            <person name="Sharon I."/>
            <person name="Castelle C.J."/>
            <person name="Probst A.J."/>
            <person name="Thomas B.C."/>
            <person name="Singh A."/>
            <person name="Wilkins M.J."/>
            <person name="Karaoz U."/>
            <person name="Brodie E.L."/>
            <person name="Williams K.H."/>
            <person name="Hubbard S.S."/>
            <person name="Banfield J.F."/>
        </authorList>
    </citation>
    <scope>NUCLEOTIDE SEQUENCE [LARGE SCALE GENOMIC DNA]</scope>
</reference>
<accession>A0A1F7FB55</accession>
<evidence type="ECO:0000313" key="1">
    <source>
        <dbReference type="EMBL" id="OGK03762.1"/>
    </source>
</evidence>
<dbReference type="Proteomes" id="UP000179243">
    <property type="component" value="Unassembled WGS sequence"/>
</dbReference>
<sequence length="88" mass="9776">MFFRFPGLVADSALCSRVIGLGLIPIGSDSWPAKGQVPREGSIVLIHGNGNEPYGIKKFIELLHSKRNDILSKKWLLLDLRESITTDE</sequence>